<keyword evidence="1" id="KW-0732">Signal</keyword>
<keyword evidence="3" id="KW-1185">Reference proteome</keyword>
<gene>
    <name evidence="2" type="ORF">QWJ08_21540</name>
</gene>
<protein>
    <submittedName>
        <fullName evidence="2">DUF3438 family protein</fullName>
    </submittedName>
</protein>
<dbReference type="Proteomes" id="UP001169719">
    <property type="component" value="Unassembled WGS sequence"/>
</dbReference>
<accession>A0ABT7Y7A6</accession>
<sequence length="270" mass="30618">MRFFISILAFLALSMSVSATEIAVWDKTPIEVRFEVGKERLVHVPGNVEVQQTSTFRNNVQFYNAAGTLYITPYSEFPKQRMKLRLESGEIIYVDFFAVTSESEAKQEDFKIIHKSEVEAASKAFGITPQERQGITVKQILQYAHIDKFGVPRLKPNLPITETEINSPLNLDLLFIGRSAGLFDLNAIKQYRSQQYTVTAIHLQNKTSIKREIKLKDLYPAMIAASPHHFTVEPAGHLGDETILFVVTNKPLSEYAIYSRRTTSTEEDKG</sequence>
<feature type="signal peptide" evidence="1">
    <location>
        <begin position="1"/>
        <end position="19"/>
    </location>
</feature>
<name>A0ABT7Y7A6_9VIBR</name>
<organism evidence="2 3">
    <name type="scientific">Vibrio agarivorans</name>
    <dbReference type="NCBI Taxonomy" id="153622"/>
    <lineage>
        <taxon>Bacteria</taxon>
        <taxon>Pseudomonadati</taxon>
        <taxon>Pseudomonadota</taxon>
        <taxon>Gammaproteobacteria</taxon>
        <taxon>Vibrionales</taxon>
        <taxon>Vibrionaceae</taxon>
        <taxon>Vibrio</taxon>
    </lineage>
</organism>
<feature type="chain" id="PRO_5047099306" evidence="1">
    <location>
        <begin position="20"/>
        <end position="270"/>
    </location>
</feature>
<evidence type="ECO:0000256" key="1">
    <source>
        <dbReference type="SAM" id="SignalP"/>
    </source>
</evidence>
<reference evidence="2" key="1">
    <citation type="submission" date="2024-05" db="EMBL/GenBank/DDBJ databases">
        <title>Genome Sequences of Four Agar- Degrading Marine Bacteria.</title>
        <authorList>
            <person name="Phillips E.K."/>
            <person name="Shaffer J.C."/>
            <person name="Henson M.W."/>
            <person name="Temperton B."/>
            <person name="Thrash C.J."/>
            <person name="Martin M.O."/>
        </authorList>
    </citation>
    <scope>NUCLEOTIDE SEQUENCE</scope>
    <source>
        <strain evidence="2">EKP203</strain>
    </source>
</reference>
<dbReference type="InterPro" id="IPR021844">
    <property type="entry name" value="Integr_conj_element_PFL4704"/>
</dbReference>
<dbReference type="Pfam" id="PF11920">
    <property type="entry name" value="DUF3438"/>
    <property type="match status" value="1"/>
</dbReference>
<dbReference type="RefSeq" id="WP_289964123.1">
    <property type="nucleotide sequence ID" value="NZ_JAUEOZ010000003.1"/>
</dbReference>
<proteinExistence type="predicted"/>
<evidence type="ECO:0000313" key="3">
    <source>
        <dbReference type="Proteomes" id="UP001169719"/>
    </source>
</evidence>
<evidence type="ECO:0000313" key="2">
    <source>
        <dbReference type="EMBL" id="MDN2483942.1"/>
    </source>
</evidence>
<dbReference type="EMBL" id="JAUEOZ010000003">
    <property type="protein sequence ID" value="MDN2483942.1"/>
    <property type="molecule type" value="Genomic_DNA"/>
</dbReference>
<comment type="caution">
    <text evidence="2">The sequence shown here is derived from an EMBL/GenBank/DDBJ whole genome shotgun (WGS) entry which is preliminary data.</text>
</comment>